<evidence type="ECO:0000313" key="7">
    <source>
        <dbReference type="Proteomes" id="UP000799324"/>
    </source>
</evidence>
<dbReference type="InterPro" id="IPR013085">
    <property type="entry name" value="U1-CZ_Znf_C2H2"/>
</dbReference>
<keyword evidence="1" id="KW-0479">Metal-binding</keyword>
<feature type="compositionally biased region" description="Low complexity" evidence="4">
    <location>
        <begin position="74"/>
        <end position="90"/>
    </location>
</feature>
<evidence type="ECO:0000259" key="5">
    <source>
        <dbReference type="SMART" id="SM00451"/>
    </source>
</evidence>
<dbReference type="Gene3D" id="3.30.160.60">
    <property type="entry name" value="Classic Zinc Finger"/>
    <property type="match status" value="1"/>
</dbReference>
<protein>
    <recommendedName>
        <fullName evidence="5">U1-type domain-containing protein</fullName>
    </recommendedName>
</protein>
<dbReference type="InterPro" id="IPR040023">
    <property type="entry name" value="WBP4"/>
</dbReference>
<dbReference type="SMART" id="SM00451">
    <property type="entry name" value="ZnF_U1"/>
    <property type="match status" value="1"/>
</dbReference>
<dbReference type="GO" id="GO:0000398">
    <property type="term" value="P:mRNA splicing, via spliceosome"/>
    <property type="evidence" value="ECO:0007669"/>
    <property type="project" value="InterPro"/>
</dbReference>
<proteinExistence type="predicted"/>
<feature type="compositionally biased region" description="Basic and acidic residues" evidence="4">
    <location>
        <begin position="49"/>
        <end position="66"/>
    </location>
</feature>
<sequence>MAEYWKSTPKYWCKFCEVFVKDTKFERAQHEATGRHQGNIQRSLRGLHRKQEAEQREKQRAKDEIARLNGLVPGSASSSAAASTGARAGAKPTFSKVPEKPITLEERKRQLRQLADMGVAMPQEFRGEMAMAGDWQVVSERVVGEEEQKPLNTGVHKRKLDEDEEEQLAAGVVITKKKGWGNTFKSFPGKMSGGDDDVEVLFKKAKKSARNMDLALKEEDALKEDDKDGVKEEGDENTVHDVPTEEEAAAAKPDSKSIGVEEEVSPAPTVVFKKRKKIAR</sequence>
<evidence type="ECO:0000313" key="6">
    <source>
        <dbReference type="EMBL" id="KAF2656505.1"/>
    </source>
</evidence>
<keyword evidence="2" id="KW-0863">Zinc-finger</keyword>
<dbReference type="EMBL" id="MU004335">
    <property type="protein sequence ID" value="KAF2656505.1"/>
    <property type="molecule type" value="Genomic_DNA"/>
</dbReference>
<keyword evidence="7" id="KW-1185">Reference proteome</keyword>
<dbReference type="Pfam" id="PF06220">
    <property type="entry name" value="zf-U1"/>
    <property type="match status" value="1"/>
</dbReference>
<feature type="region of interest" description="Disordered" evidence="4">
    <location>
        <begin position="29"/>
        <end position="94"/>
    </location>
</feature>
<organism evidence="6 7">
    <name type="scientific">Lophiostoma macrostomum CBS 122681</name>
    <dbReference type="NCBI Taxonomy" id="1314788"/>
    <lineage>
        <taxon>Eukaryota</taxon>
        <taxon>Fungi</taxon>
        <taxon>Dikarya</taxon>
        <taxon>Ascomycota</taxon>
        <taxon>Pezizomycotina</taxon>
        <taxon>Dothideomycetes</taxon>
        <taxon>Pleosporomycetidae</taxon>
        <taxon>Pleosporales</taxon>
        <taxon>Lophiostomataceae</taxon>
        <taxon>Lophiostoma</taxon>
    </lineage>
</organism>
<dbReference type="SUPFAM" id="SSF57667">
    <property type="entry name" value="beta-beta-alpha zinc fingers"/>
    <property type="match status" value="1"/>
</dbReference>
<dbReference type="GO" id="GO:0071011">
    <property type="term" value="C:precatalytic spliceosome"/>
    <property type="evidence" value="ECO:0007669"/>
    <property type="project" value="TreeGrafter"/>
</dbReference>
<dbReference type="InterPro" id="IPR036236">
    <property type="entry name" value="Znf_C2H2_sf"/>
</dbReference>
<dbReference type="GO" id="GO:0003723">
    <property type="term" value="F:RNA binding"/>
    <property type="evidence" value="ECO:0007669"/>
    <property type="project" value="TreeGrafter"/>
</dbReference>
<dbReference type="GO" id="GO:0008270">
    <property type="term" value="F:zinc ion binding"/>
    <property type="evidence" value="ECO:0007669"/>
    <property type="project" value="UniProtKB-KW"/>
</dbReference>
<evidence type="ECO:0000256" key="4">
    <source>
        <dbReference type="SAM" id="MobiDB-lite"/>
    </source>
</evidence>
<feature type="region of interest" description="Disordered" evidence="4">
    <location>
        <begin position="215"/>
        <end position="266"/>
    </location>
</feature>
<keyword evidence="3" id="KW-0862">Zinc</keyword>
<dbReference type="InterPro" id="IPR003604">
    <property type="entry name" value="Matrin/U1-like-C_Znf_C2H2"/>
</dbReference>
<feature type="domain" description="U1-type" evidence="5">
    <location>
        <begin position="8"/>
        <end position="43"/>
    </location>
</feature>
<name>A0A6A6T937_9PLEO</name>
<dbReference type="OrthoDB" id="191651at2759"/>
<dbReference type="PANTHER" id="PTHR13173">
    <property type="entry name" value="WW DOMAIN BINDING PROTEIN 4"/>
    <property type="match status" value="1"/>
</dbReference>
<feature type="compositionally biased region" description="Basic and acidic residues" evidence="4">
    <location>
        <begin position="215"/>
        <end position="243"/>
    </location>
</feature>
<gene>
    <name evidence="6" type="ORF">K491DRAFT_703960</name>
</gene>
<dbReference type="AlphaFoldDB" id="A0A6A6T937"/>
<dbReference type="PANTHER" id="PTHR13173:SF10">
    <property type="entry name" value="WW DOMAIN-BINDING PROTEIN 4"/>
    <property type="match status" value="1"/>
</dbReference>
<reference evidence="6" key="1">
    <citation type="journal article" date="2020" name="Stud. Mycol.">
        <title>101 Dothideomycetes genomes: a test case for predicting lifestyles and emergence of pathogens.</title>
        <authorList>
            <person name="Haridas S."/>
            <person name="Albert R."/>
            <person name="Binder M."/>
            <person name="Bloem J."/>
            <person name="Labutti K."/>
            <person name="Salamov A."/>
            <person name="Andreopoulos B."/>
            <person name="Baker S."/>
            <person name="Barry K."/>
            <person name="Bills G."/>
            <person name="Bluhm B."/>
            <person name="Cannon C."/>
            <person name="Castanera R."/>
            <person name="Culley D."/>
            <person name="Daum C."/>
            <person name="Ezra D."/>
            <person name="Gonzalez J."/>
            <person name="Henrissat B."/>
            <person name="Kuo A."/>
            <person name="Liang C."/>
            <person name="Lipzen A."/>
            <person name="Lutzoni F."/>
            <person name="Magnuson J."/>
            <person name="Mondo S."/>
            <person name="Nolan M."/>
            <person name="Ohm R."/>
            <person name="Pangilinan J."/>
            <person name="Park H.-J."/>
            <person name="Ramirez L."/>
            <person name="Alfaro M."/>
            <person name="Sun H."/>
            <person name="Tritt A."/>
            <person name="Yoshinaga Y."/>
            <person name="Zwiers L.-H."/>
            <person name="Turgeon B."/>
            <person name="Goodwin S."/>
            <person name="Spatafora J."/>
            <person name="Crous P."/>
            <person name="Grigoriev I."/>
        </authorList>
    </citation>
    <scope>NUCLEOTIDE SEQUENCE</scope>
    <source>
        <strain evidence="6">CBS 122681</strain>
    </source>
</reference>
<evidence type="ECO:0000256" key="1">
    <source>
        <dbReference type="ARBA" id="ARBA00022723"/>
    </source>
</evidence>
<evidence type="ECO:0000256" key="3">
    <source>
        <dbReference type="ARBA" id="ARBA00022833"/>
    </source>
</evidence>
<accession>A0A6A6T937</accession>
<dbReference type="Proteomes" id="UP000799324">
    <property type="component" value="Unassembled WGS sequence"/>
</dbReference>
<evidence type="ECO:0000256" key="2">
    <source>
        <dbReference type="ARBA" id="ARBA00022771"/>
    </source>
</evidence>